<sequence>MKAEGNYWKKQNLDLRLNPAVSPFKVMLPRILESLSDLMPHQLQRGRSMNSDGTLEMLVGQEDLNAPVHIKVFYLHHFVDQRTVGVSNVDMMFDSIISLLENNIVTFVKTELKRMHKVLSQHKPPSLQTENEDVMVDAFEEEMRNSKEAFEKITLNFLRRMKQEELADRLQS</sequence>
<reference evidence="1 2" key="1">
    <citation type="journal article" date="2018" name="G3 (Bethesda)">
        <title>A High-Quality Reference Genome for the Invasive Mosquitofish Gambusia affinis Using a Chicago Library.</title>
        <authorList>
            <person name="Hoffberg S.L."/>
            <person name="Troendle N.J."/>
            <person name="Glenn T.C."/>
            <person name="Mahmud O."/>
            <person name="Louha S."/>
            <person name="Chalopin D."/>
            <person name="Bennetzen J.L."/>
            <person name="Mauricio R."/>
        </authorList>
    </citation>
    <scope>NUCLEOTIDE SEQUENCE [LARGE SCALE GENOMIC DNA]</scope>
    <source>
        <strain evidence="1">NE01/NJP1002.9</strain>
        <tissue evidence="1">Muscle</tissue>
    </source>
</reference>
<dbReference type="EMBL" id="NHOQ01000445">
    <property type="protein sequence ID" value="PWA30154.1"/>
    <property type="molecule type" value="Genomic_DNA"/>
</dbReference>
<protein>
    <submittedName>
        <fullName evidence="1">Uncharacterized protein</fullName>
    </submittedName>
</protein>
<proteinExistence type="predicted"/>
<dbReference type="Proteomes" id="UP000250572">
    <property type="component" value="Unassembled WGS sequence"/>
</dbReference>
<organism evidence="1 2">
    <name type="scientific">Gambusia affinis</name>
    <name type="common">Western mosquitofish</name>
    <name type="synonym">Heterandria affinis</name>
    <dbReference type="NCBI Taxonomy" id="33528"/>
    <lineage>
        <taxon>Eukaryota</taxon>
        <taxon>Metazoa</taxon>
        <taxon>Chordata</taxon>
        <taxon>Craniata</taxon>
        <taxon>Vertebrata</taxon>
        <taxon>Euteleostomi</taxon>
        <taxon>Actinopterygii</taxon>
        <taxon>Neopterygii</taxon>
        <taxon>Teleostei</taxon>
        <taxon>Neoteleostei</taxon>
        <taxon>Acanthomorphata</taxon>
        <taxon>Ovalentaria</taxon>
        <taxon>Atherinomorphae</taxon>
        <taxon>Cyprinodontiformes</taxon>
        <taxon>Poeciliidae</taxon>
        <taxon>Poeciliinae</taxon>
        <taxon>Gambusia</taxon>
    </lineage>
</organism>
<keyword evidence="2" id="KW-1185">Reference proteome</keyword>
<name>A0A315W3B4_GAMAF</name>
<gene>
    <name evidence="1" type="ORF">CCH79_00020867</name>
</gene>
<evidence type="ECO:0000313" key="1">
    <source>
        <dbReference type="EMBL" id="PWA30154.1"/>
    </source>
</evidence>
<evidence type="ECO:0000313" key="2">
    <source>
        <dbReference type="Proteomes" id="UP000250572"/>
    </source>
</evidence>
<accession>A0A315W3B4</accession>
<feature type="non-terminal residue" evidence="1">
    <location>
        <position position="172"/>
    </location>
</feature>
<dbReference type="AlphaFoldDB" id="A0A315W3B4"/>
<comment type="caution">
    <text evidence="1">The sequence shown here is derived from an EMBL/GenBank/DDBJ whole genome shotgun (WGS) entry which is preliminary data.</text>
</comment>